<dbReference type="AlphaFoldDB" id="A0A9K3IZS0"/>
<accession>A0A9K3IZS0</accession>
<reference evidence="1" key="1">
    <citation type="journal article" date="2017" name="Nature">
        <title>The sunflower genome provides insights into oil metabolism, flowering and Asterid evolution.</title>
        <authorList>
            <person name="Badouin H."/>
            <person name="Gouzy J."/>
            <person name="Grassa C.J."/>
            <person name="Murat F."/>
            <person name="Staton S.E."/>
            <person name="Cottret L."/>
            <person name="Lelandais-Briere C."/>
            <person name="Owens G.L."/>
            <person name="Carrere S."/>
            <person name="Mayjonade B."/>
            <person name="Legrand L."/>
            <person name="Gill N."/>
            <person name="Kane N.C."/>
            <person name="Bowers J.E."/>
            <person name="Hubner S."/>
            <person name="Bellec A."/>
            <person name="Berard A."/>
            <person name="Berges H."/>
            <person name="Blanchet N."/>
            <person name="Boniface M.C."/>
            <person name="Brunel D."/>
            <person name="Catrice O."/>
            <person name="Chaidir N."/>
            <person name="Claudel C."/>
            <person name="Donnadieu C."/>
            <person name="Faraut T."/>
            <person name="Fievet G."/>
            <person name="Helmstetter N."/>
            <person name="King M."/>
            <person name="Knapp S.J."/>
            <person name="Lai Z."/>
            <person name="Le Paslier M.C."/>
            <person name="Lippi Y."/>
            <person name="Lorenzon L."/>
            <person name="Mandel J.R."/>
            <person name="Marage G."/>
            <person name="Marchand G."/>
            <person name="Marquand E."/>
            <person name="Bret-Mestries E."/>
            <person name="Morien E."/>
            <person name="Nambeesan S."/>
            <person name="Nguyen T."/>
            <person name="Pegot-Espagnet P."/>
            <person name="Pouilly N."/>
            <person name="Raftis F."/>
            <person name="Sallet E."/>
            <person name="Schiex T."/>
            <person name="Thomas J."/>
            <person name="Vandecasteele C."/>
            <person name="Vares D."/>
            <person name="Vear F."/>
            <person name="Vautrin S."/>
            <person name="Crespi M."/>
            <person name="Mangin B."/>
            <person name="Burke J.M."/>
            <person name="Salse J."/>
            <person name="Munos S."/>
            <person name="Vincourt P."/>
            <person name="Rieseberg L.H."/>
            <person name="Langlade N.B."/>
        </authorList>
    </citation>
    <scope>NUCLEOTIDE SEQUENCE</scope>
    <source>
        <tissue evidence="1">Leaves</tissue>
    </source>
</reference>
<dbReference type="PANTHER" id="PTHR31111:SF125">
    <property type="entry name" value="F-BOX PROTEIN CPR30-LIKE"/>
    <property type="match status" value="1"/>
</dbReference>
<proteinExistence type="predicted"/>
<protein>
    <submittedName>
        <fullName evidence="1">F-box-like domain superfamily protein</fullName>
    </submittedName>
</protein>
<dbReference type="Gramene" id="mRNA:HanXRQr2_Chr05g0215101">
    <property type="protein sequence ID" value="CDS:HanXRQr2_Chr05g0215101.1"/>
    <property type="gene ID" value="HanXRQr2_Chr05g0215101"/>
</dbReference>
<keyword evidence="2" id="KW-1185">Reference proteome</keyword>
<evidence type="ECO:0000313" key="2">
    <source>
        <dbReference type="Proteomes" id="UP000215914"/>
    </source>
</evidence>
<sequence length="224" mass="25728">MFVTKAVRGCFNSFFNILVRLPKQPILRFRCLSKHWNRLLSDHFMKSRSRRMILLPTRPLHAIDYTNDGTINGIVLLVFIDDMILYNPFTIVPKQSLHPSHSSSNAYGFCYGTTPDDLKIVRLRVLDHIDYYRCDVFSLKNSGGPRNYLLGVRMRCSIIFSRSAVGVFCLKYTLIFFSRDAAAHPGQRVGPPLLKNGSWSAKLKKFVQWCSVSLYGTFVNGFLY</sequence>
<organism evidence="1 2">
    <name type="scientific">Helianthus annuus</name>
    <name type="common">Common sunflower</name>
    <dbReference type="NCBI Taxonomy" id="4232"/>
    <lineage>
        <taxon>Eukaryota</taxon>
        <taxon>Viridiplantae</taxon>
        <taxon>Streptophyta</taxon>
        <taxon>Embryophyta</taxon>
        <taxon>Tracheophyta</taxon>
        <taxon>Spermatophyta</taxon>
        <taxon>Magnoliopsida</taxon>
        <taxon>eudicotyledons</taxon>
        <taxon>Gunneridae</taxon>
        <taxon>Pentapetalae</taxon>
        <taxon>asterids</taxon>
        <taxon>campanulids</taxon>
        <taxon>Asterales</taxon>
        <taxon>Asteraceae</taxon>
        <taxon>Asteroideae</taxon>
        <taxon>Heliantheae alliance</taxon>
        <taxon>Heliantheae</taxon>
        <taxon>Helianthus</taxon>
    </lineage>
</organism>
<dbReference type="PANTHER" id="PTHR31111">
    <property type="entry name" value="BNAA05G37150D PROTEIN-RELATED"/>
    <property type="match status" value="1"/>
</dbReference>
<dbReference type="EMBL" id="MNCJ02000320">
    <property type="protein sequence ID" value="KAF5805919.1"/>
    <property type="molecule type" value="Genomic_DNA"/>
</dbReference>
<gene>
    <name evidence="1" type="ORF">HanXRQr2_Chr05g0215101</name>
</gene>
<reference evidence="1" key="2">
    <citation type="submission" date="2020-06" db="EMBL/GenBank/DDBJ databases">
        <title>Helianthus annuus Genome sequencing and assembly Release 2.</title>
        <authorList>
            <person name="Gouzy J."/>
            <person name="Langlade N."/>
            <person name="Munos S."/>
        </authorList>
    </citation>
    <scope>NUCLEOTIDE SEQUENCE</scope>
    <source>
        <tissue evidence="1">Leaves</tissue>
    </source>
</reference>
<dbReference type="InterPro" id="IPR036047">
    <property type="entry name" value="F-box-like_dom_sf"/>
</dbReference>
<comment type="caution">
    <text evidence="1">The sequence shown here is derived from an EMBL/GenBank/DDBJ whole genome shotgun (WGS) entry which is preliminary data.</text>
</comment>
<evidence type="ECO:0000313" key="1">
    <source>
        <dbReference type="EMBL" id="KAF5805919.1"/>
    </source>
</evidence>
<name>A0A9K3IZS0_HELAN</name>
<dbReference type="Proteomes" id="UP000215914">
    <property type="component" value="Unassembled WGS sequence"/>
</dbReference>
<dbReference type="SUPFAM" id="SSF81383">
    <property type="entry name" value="F-box domain"/>
    <property type="match status" value="1"/>
</dbReference>